<dbReference type="Gene3D" id="1.20.1730.10">
    <property type="entry name" value="Sodium/glucose cotransporter"/>
    <property type="match status" value="2"/>
</dbReference>
<feature type="transmembrane region" description="Helical" evidence="11">
    <location>
        <begin position="635"/>
        <end position="656"/>
    </location>
</feature>
<evidence type="ECO:0000256" key="10">
    <source>
        <dbReference type="ARBA" id="ARBA00023201"/>
    </source>
</evidence>
<keyword evidence="3" id="KW-0813">Transport</keyword>
<comment type="similarity">
    <text evidence="2">Belongs to the sodium:solute symporter (SSF) (TC 2.A.21) family.</text>
</comment>
<keyword evidence="4" id="KW-1003">Cell membrane</keyword>
<dbReference type="GO" id="GO:0005886">
    <property type="term" value="C:plasma membrane"/>
    <property type="evidence" value="ECO:0007669"/>
    <property type="project" value="UniProtKB-SubCell"/>
</dbReference>
<feature type="transmembrane region" description="Helical" evidence="11">
    <location>
        <begin position="271"/>
        <end position="293"/>
    </location>
</feature>
<feature type="transmembrane region" description="Helical" evidence="11">
    <location>
        <begin position="668"/>
        <end position="691"/>
    </location>
</feature>
<feature type="transmembrane region" description="Helical" evidence="11">
    <location>
        <begin position="1105"/>
        <end position="1128"/>
    </location>
</feature>
<dbReference type="PROSITE" id="PS50283">
    <property type="entry name" value="NA_SOLUT_SYMP_3"/>
    <property type="match status" value="2"/>
</dbReference>
<organism evidence="12 13">
    <name type="scientific">Trichuris suis</name>
    <name type="common">pig whipworm</name>
    <dbReference type="NCBI Taxonomy" id="68888"/>
    <lineage>
        <taxon>Eukaryota</taxon>
        <taxon>Metazoa</taxon>
        <taxon>Ecdysozoa</taxon>
        <taxon>Nematoda</taxon>
        <taxon>Enoplea</taxon>
        <taxon>Dorylaimia</taxon>
        <taxon>Trichinellida</taxon>
        <taxon>Trichuridae</taxon>
        <taxon>Trichuris</taxon>
    </lineage>
</organism>
<accession>A0A085LVU9</accession>
<evidence type="ECO:0000256" key="2">
    <source>
        <dbReference type="ARBA" id="ARBA00006434"/>
    </source>
</evidence>
<feature type="transmembrane region" description="Helical" evidence="11">
    <location>
        <begin position="379"/>
        <end position="399"/>
    </location>
</feature>
<dbReference type="EMBL" id="KL363278">
    <property type="protein sequence ID" value="KFD49095.1"/>
    <property type="molecule type" value="Genomic_DNA"/>
</dbReference>
<feature type="transmembrane region" description="Helical" evidence="11">
    <location>
        <begin position="996"/>
        <end position="1021"/>
    </location>
</feature>
<dbReference type="GO" id="GO:0006814">
    <property type="term" value="P:sodium ion transport"/>
    <property type="evidence" value="ECO:0007669"/>
    <property type="project" value="UniProtKB-KW"/>
</dbReference>
<keyword evidence="8" id="KW-0406">Ion transport</keyword>
<evidence type="ECO:0000256" key="11">
    <source>
        <dbReference type="SAM" id="Phobius"/>
    </source>
</evidence>
<evidence type="ECO:0000256" key="1">
    <source>
        <dbReference type="ARBA" id="ARBA00004651"/>
    </source>
</evidence>
<proteinExistence type="inferred from homology"/>
<dbReference type="Pfam" id="PF00474">
    <property type="entry name" value="SSF"/>
    <property type="match status" value="3"/>
</dbReference>
<keyword evidence="13" id="KW-1185">Reference proteome</keyword>
<keyword evidence="9 11" id="KW-0472">Membrane</keyword>
<feature type="transmembrane region" description="Helical" evidence="11">
    <location>
        <begin position="765"/>
        <end position="786"/>
    </location>
</feature>
<feature type="transmembrane region" description="Helical" evidence="11">
    <location>
        <begin position="921"/>
        <end position="946"/>
    </location>
</feature>
<evidence type="ECO:0000256" key="5">
    <source>
        <dbReference type="ARBA" id="ARBA00022692"/>
    </source>
</evidence>
<feature type="transmembrane region" description="Helical" evidence="11">
    <location>
        <begin position="439"/>
        <end position="462"/>
    </location>
</feature>
<protein>
    <recommendedName>
        <fullName evidence="14">Transporter, SSS family</fullName>
    </recommendedName>
</protein>
<reference evidence="12 13" key="1">
    <citation type="journal article" date="2014" name="Nat. Genet.">
        <title>Genome and transcriptome of the porcine whipworm Trichuris suis.</title>
        <authorList>
            <person name="Jex A.R."/>
            <person name="Nejsum P."/>
            <person name="Schwarz E.M."/>
            <person name="Hu L."/>
            <person name="Young N.D."/>
            <person name="Hall R.S."/>
            <person name="Korhonen P.K."/>
            <person name="Liao S."/>
            <person name="Thamsborg S."/>
            <person name="Xia J."/>
            <person name="Xu P."/>
            <person name="Wang S."/>
            <person name="Scheerlinck J.P."/>
            <person name="Hofmann A."/>
            <person name="Sternberg P.W."/>
            <person name="Wang J."/>
            <person name="Gasser R.B."/>
        </authorList>
    </citation>
    <scope>NUCLEOTIDE SEQUENCE [LARGE SCALE GENOMIC DNA]</scope>
    <source>
        <strain evidence="12">DCEP-RM93M</strain>
    </source>
</reference>
<keyword evidence="7" id="KW-0915">Sodium</keyword>
<dbReference type="PANTHER" id="PTHR42985:SF2">
    <property type="entry name" value="SODIUM-DEPENDENT MULTIVITAMIN TRANSPORTER"/>
    <property type="match status" value="1"/>
</dbReference>
<feature type="transmembrane region" description="Helical" evidence="11">
    <location>
        <begin position="596"/>
        <end position="615"/>
    </location>
</feature>
<dbReference type="InterPro" id="IPR001734">
    <property type="entry name" value="Na/solute_symporter"/>
</dbReference>
<evidence type="ECO:0000256" key="8">
    <source>
        <dbReference type="ARBA" id="ARBA00023065"/>
    </source>
</evidence>
<feature type="transmembrane region" description="Helical" evidence="11">
    <location>
        <begin position="514"/>
        <end position="534"/>
    </location>
</feature>
<feature type="transmembrane region" description="Helical" evidence="11">
    <location>
        <begin position="87"/>
        <end position="105"/>
    </location>
</feature>
<keyword evidence="10" id="KW-0739">Sodium transport</keyword>
<name>A0A085LVU9_9BILA</name>
<dbReference type="Proteomes" id="UP000030764">
    <property type="component" value="Unassembled WGS sequence"/>
</dbReference>
<evidence type="ECO:0000313" key="13">
    <source>
        <dbReference type="Proteomes" id="UP000030764"/>
    </source>
</evidence>
<comment type="subcellular location">
    <subcellularLocation>
        <location evidence="1">Cell membrane</location>
        <topology evidence="1">Multi-pass membrane protein</topology>
    </subcellularLocation>
</comment>
<gene>
    <name evidence="12" type="ORF">M513_10037</name>
</gene>
<dbReference type="NCBIfam" id="TIGR00813">
    <property type="entry name" value="sss"/>
    <property type="match status" value="1"/>
</dbReference>
<evidence type="ECO:0000256" key="4">
    <source>
        <dbReference type="ARBA" id="ARBA00022475"/>
    </source>
</evidence>
<keyword evidence="6 11" id="KW-1133">Transmembrane helix</keyword>
<feature type="transmembrane region" description="Helical" evidence="11">
    <location>
        <begin position="712"/>
        <end position="732"/>
    </location>
</feature>
<evidence type="ECO:0008006" key="14">
    <source>
        <dbReference type="Google" id="ProtNLM"/>
    </source>
</evidence>
<sequence>MVDSQQLVKKDFEIADYVIFVVSLVIPVAVGVYYGFAGKKRSSREILLGSSRLGIFPVAMALIATYMSAVSVMGYPSEIYHFGGMMLYYLVAYLFVFPLVAYVFLPVMHPLKLTSVYEVEPNREFFPPLQFLYLAVVLYAPALALSSVTPLNVTISILVTGLIATFYTSLGGSNAVVWTSTLQMVLIIAGTLAVLISGFMEAGGMGVVWSKGVAGLRVYFSDIRPDPRVRHSVWSVAIGGTFTLLTLFTVNQMGVQRYFSMPTLKSAQTMVLLNIPLNYICTTIFFLLGLVLYNTYGQCDPTMRGLTSKPDQLLPFYVADKLHYAIGLSGLFVSGLYGAGLSTLSSGFTALAVVFLEDVVKPLYRWYTKGNLSSQASSVVSKFLACLCGLLVIGLAFAVGAVQFSVIQVSLSIFGIVGGPILGTFIMGMFLPFTNTKGAIAGILIGLAFTLWLGFGAIAVGITPNMLPLSTDGCEANGTTTLNVSMPEWQRNRVHSTSMQDNPLANFYELSYQYYSLIGVLVTLIAGGIVSALTGCQNGNFVKPTLLSPIVRRFSRTKETYELKLEKTDDGERTLPMRLPNMDTGTDVGGFSTVDYAIFGISLAIPAIIGIYYGCFGAGQKTSRDVLLGSSKLGVIPVALALIGTYTSAVGLLGYPSEVYHLGGMLCYYLVVYAIVFPAVAFIYLPIMYPLKLISVYEYLEMRFSIVIRRMASFIFCFEMFLYISVVLYAPALALSSVTPMSITTSTLVTGLLATFYTTLGGSNAVVWTSALQVLLVIAGAFAIIISGCMDANGIGEIWAYNVAGLRMDFSDVRIDPRVRHSVWSVVIGGTFTVICQFTSNQMGVQRYFSMSSLRNAQKMILWNVPLDALCLLLLMIIGMILYHAYGECDPRMLGLTTKVDQILPFYVMNKLSYATGLPGLFVSAIYGAGLSTLSSGFTALAAVLLQDVVTPIYRKVTRKNLSSATSAVVSKLLACASGLIILGLAFAVGHVQSNIIQIALSIFGIVGGPLLGVFFSGMFLPFTNSLDVALGMIGGLACTLWIGLGTVIVGVVPYLLPLSTNGCHSNGTRPLPNVTIPEWKRNHVFIPLGYNGPEAEIYKISYQYYSLIGFLVTLILVVFVHVLTGAVNNRMAARLIHPEV</sequence>
<dbReference type="CDD" id="cd11492">
    <property type="entry name" value="SLC5sbd_NIS-SMVT"/>
    <property type="match status" value="2"/>
</dbReference>
<evidence type="ECO:0000256" key="7">
    <source>
        <dbReference type="ARBA" id="ARBA00023053"/>
    </source>
</evidence>
<feature type="transmembrane region" description="Helical" evidence="11">
    <location>
        <begin position="14"/>
        <end position="34"/>
    </location>
</feature>
<dbReference type="AlphaFoldDB" id="A0A085LVU9"/>
<feature type="transmembrane region" description="Helical" evidence="11">
    <location>
        <begin position="54"/>
        <end position="75"/>
    </location>
</feature>
<feature type="transmembrane region" description="Helical" evidence="11">
    <location>
        <begin position="1033"/>
        <end position="1057"/>
    </location>
</feature>
<feature type="transmembrane region" description="Helical" evidence="11">
    <location>
        <begin position="738"/>
        <end position="758"/>
    </location>
</feature>
<dbReference type="InterPro" id="IPR038377">
    <property type="entry name" value="Na/Glc_symporter_sf"/>
</dbReference>
<evidence type="ECO:0000256" key="9">
    <source>
        <dbReference type="ARBA" id="ARBA00023136"/>
    </source>
</evidence>
<dbReference type="InterPro" id="IPR051163">
    <property type="entry name" value="Sodium:Solute_Symporter_SSF"/>
</dbReference>
<evidence type="ECO:0000313" key="12">
    <source>
        <dbReference type="EMBL" id="KFD49095.1"/>
    </source>
</evidence>
<dbReference type="GO" id="GO:0015293">
    <property type="term" value="F:symporter activity"/>
    <property type="evidence" value="ECO:0007669"/>
    <property type="project" value="TreeGrafter"/>
</dbReference>
<evidence type="ECO:0000256" key="3">
    <source>
        <dbReference type="ARBA" id="ARBA00022448"/>
    </source>
</evidence>
<feature type="transmembrane region" description="Helical" evidence="11">
    <location>
        <begin position="861"/>
        <end position="886"/>
    </location>
</feature>
<feature type="transmembrane region" description="Helical" evidence="11">
    <location>
        <begin position="151"/>
        <end position="170"/>
    </location>
</feature>
<evidence type="ECO:0000256" key="6">
    <source>
        <dbReference type="ARBA" id="ARBA00022989"/>
    </source>
</evidence>
<feature type="transmembrane region" description="Helical" evidence="11">
    <location>
        <begin position="967"/>
        <end position="990"/>
    </location>
</feature>
<dbReference type="PANTHER" id="PTHR42985">
    <property type="entry name" value="SODIUM-COUPLED MONOCARBOXYLATE TRANSPORTER"/>
    <property type="match status" value="1"/>
</dbReference>
<feature type="transmembrane region" description="Helical" evidence="11">
    <location>
        <begin position="411"/>
        <end position="433"/>
    </location>
</feature>
<feature type="transmembrane region" description="Helical" evidence="11">
    <location>
        <begin position="125"/>
        <end position="144"/>
    </location>
</feature>
<keyword evidence="5 11" id="KW-0812">Transmembrane</keyword>
<feature type="transmembrane region" description="Helical" evidence="11">
    <location>
        <begin position="232"/>
        <end position="250"/>
    </location>
</feature>